<dbReference type="InterPro" id="IPR009014">
    <property type="entry name" value="Transketo_C/PFOR_II"/>
</dbReference>
<dbReference type="eggNOG" id="COG0022">
    <property type="taxonomic scope" value="Bacteria"/>
</dbReference>
<dbReference type="eggNOG" id="COG1071">
    <property type="taxonomic scope" value="Bacteria"/>
</dbReference>
<dbReference type="RefSeq" id="WP_013409696.1">
    <property type="nucleotide sequence ID" value="NC_014655.1"/>
</dbReference>
<dbReference type="GO" id="GO:0016624">
    <property type="term" value="F:oxidoreductase activity, acting on the aldehyde or oxo group of donors, disulfide as acceptor"/>
    <property type="evidence" value="ECO:0007669"/>
    <property type="project" value="InterPro"/>
</dbReference>
<dbReference type="Pfam" id="PF00676">
    <property type="entry name" value="E1_dh"/>
    <property type="match status" value="1"/>
</dbReference>
<dbReference type="OrthoDB" id="9769337at2"/>
<name>E4RTV6_LEAB4</name>
<dbReference type="Pfam" id="PF02779">
    <property type="entry name" value="Transket_pyr"/>
    <property type="match status" value="1"/>
</dbReference>
<dbReference type="InterPro" id="IPR033248">
    <property type="entry name" value="Transketolase_C"/>
</dbReference>
<proteinExistence type="predicted"/>
<dbReference type="PANTHER" id="PTHR43257:SF2">
    <property type="entry name" value="PYRUVATE DEHYDROGENASE E1 COMPONENT SUBUNIT BETA"/>
    <property type="match status" value="1"/>
</dbReference>
<dbReference type="InterPro" id="IPR001017">
    <property type="entry name" value="DH_E1"/>
</dbReference>
<dbReference type="SMART" id="SM00861">
    <property type="entry name" value="Transket_pyr"/>
    <property type="match status" value="1"/>
</dbReference>
<dbReference type="SUPFAM" id="SSF52518">
    <property type="entry name" value="Thiamin diphosphate-binding fold (THDP-binding)"/>
    <property type="match status" value="2"/>
</dbReference>
<protein>
    <submittedName>
        <fullName evidence="6">Transketolase domain-containing protein</fullName>
    </submittedName>
</protein>
<reference evidence="6 7" key="2">
    <citation type="journal article" date="2011" name="Stand. Genomic Sci.">
        <title>Complete genome sequence of Leadbetterella byssophila type strain (4M15).</title>
        <authorList>
            <person name="Abt B."/>
            <person name="Teshima H."/>
            <person name="Lucas S."/>
            <person name="Lapidus A."/>
            <person name="Del Rio T.G."/>
            <person name="Nolan M."/>
            <person name="Tice H."/>
            <person name="Cheng J.F."/>
            <person name="Pitluck S."/>
            <person name="Liolios K."/>
            <person name="Pagani I."/>
            <person name="Ivanova N."/>
            <person name="Mavromatis K."/>
            <person name="Pati A."/>
            <person name="Tapia R."/>
            <person name="Han C."/>
            <person name="Goodwin L."/>
            <person name="Chen A."/>
            <person name="Palaniappan K."/>
            <person name="Land M."/>
            <person name="Hauser L."/>
            <person name="Chang Y.J."/>
            <person name="Jeffries C.D."/>
            <person name="Rohde M."/>
            <person name="Goker M."/>
            <person name="Tindall B.J."/>
            <person name="Detter J.C."/>
            <person name="Woyke T."/>
            <person name="Bristow J."/>
            <person name="Eisen J.A."/>
            <person name="Markowitz V."/>
            <person name="Hugenholtz P."/>
            <person name="Klenk H.P."/>
            <person name="Kyrpides N.C."/>
        </authorList>
    </citation>
    <scope>NUCLEOTIDE SEQUENCE [LARGE SCALE GENOMIC DNA]</scope>
    <source>
        <strain evidence="7">DSM 17132 / JCM 16389 / KACC 11308 / NBRC 106382 / 4M15</strain>
    </source>
</reference>
<feature type="domain" description="Transketolase-like pyrimidine-binding" evidence="5">
    <location>
        <begin position="470"/>
        <end position="644"/>
    </location>
</feature>
<dbReference type="SUPFAM" id="SSF52922">
    <property type="entry name" value="TK C-terminal domain-like"/>
    <property type="match status" value="1"/>
</dbReference>
<evidence type="ECO:0000256" key="4">
    <source>
        <dbReference type="ARBA" id="ARBA00023052"/>
    </source>
</evidence>
<dbReference type="Gene3D" id="3.40.50.920">
    <property type="match status" value="1"/>
</dbReference>
<evidence type="ECO:0000256" key="2">
    <source>
        <dbReference type="ARBA" id="ARBA00003906"/>
    </source>
</evidence>
<dbReference type="HOGENOM" id="CLU_350462_0_0_10"/>
<dbReference type="Gene3D" id="3.40.50.970">
    <property type="match status" value="2"/>
</dbReference>
<evidence type="ECO:0000256" key="1">
    <source>
        <dbReference type="ARBA" id="ARBA00001964"/>
    </source>
</evidence>
<dbReference type="STRING" id="649349.Lbys_3002"/>
<keyword evidence="3" id="KW-0560">Oxidoreductase</keyword>
<dbReference type="EMBL" id="CP002305">
    <property type="protein sequence ID" value="ADQ18664.1"/>
    <property type="molecule type" value="Genomic_DNA"/>
</dbReference>
<dbReference type="KEGG" id="lby:Lbys_3002"/>
<reference key="1">
    <citation type="submission" date="2010-11" db="EMBL/GenBank/DDBJ databases">
        <title>The complete genome of Leadbetterella byssophila DSM 17132.</title>
        <authorList>
            <consortium name="US DOE Joint Genome Institute (JGI-PGF)"/>
            <person name="Lucas S."/>
            <person name="Copeland A."/>
            <person name="Lapidus A."/>
            <person name="Glavina del Rio T."/>
            <person name="Dalin E."/>
            <person name="Tice H."/>
            <person name="Bruce D."/>
            <person name="Goodwin L."/>
            <person name="Pitluck S."/>
            <person name="Kyrpides N."/>
            <person name="Mavromatis K."/>
            <person name="Ivanova N."/>
            <person name="Teshima H."/>
            <person name="Brettin T."/>
            <person name="Detter J.C."/>
            <person name="Han C."/>
            <person name="Tapia R."/>
            <person name="Land M."/>
            <person name="Hauser L."/>
            <person name="Markowitz V."/>
            <person name="Cheng J.-F."/>
            <person name="Hugenholtz P."/>
            <person name="Woyke T."/>
            <person name="Wu D."/>
            <person name="Tindall B."/>
            <person name="Pomrenke H.G."/>
            <person name="Brambilla E."/>
            <person name="Klenk H.-P."/>
            <person name="Eisen J.A."/>
        </authorList>
    </citation>
    <scope>NUCLEOTIDE SEQUENCE [LARGE SCALE GENOMIC DNA]</scope>
    <source>
        <strain>DSM 17132</strain>
    </source>
</reference>
<evidence type="ECO:0000256" key="3">
    <source>
        <dbReference type="ARBA" id="ARBA00023002"/>
    </source>
</evidence>
<accession>E4RTV6</accession>
<sequence>MSEVLIENTAFNEIGLSREQILDDYRLACESRVASVIGRKDVFMGRAKFGIFGDGKELAQLALAKVFRPGDYRSGYYRDQTLQVANGGLTWQQYFAQMYAHANLENDTNSGGRAMNGHYGNHWVNDKGEWVNLKEKKNSVMDVSSTAGQIPRALGLAYASKLYRNIPELQTENPFSNQGNEVCYATIGDASTSQGMFFETINAAGVLQVPLVVSVWDDGYGISVPISYQTVKESISKALEGFRKENDTNGIKIIAVKGWDYPALVAAYKKAEDWARIHHIPVLVHVQEITQQLGHSASGSHERYKSADRLQWEVDFDCNPRFKAWILENELASESELEDIEKQADEKVKAERKAAWDAYRKEIDEHNGRVAAFVQMYENQAFDKGGFLDKIKTKLVPGPSQTRKEGISALKMFLRLITDEQIRAEGHSLLQSLEKVNRERFNSHLYSETPFSPMKVEKVDPIYSRDAEMVDGRTIINTYFDGLFARDPKVFAIGEDIGKIGDVNQGFAGLQEKYGELRVTDTGIRETTIVGQGIGAAMRGLRPIVEIQYFDYIYYALATLTDDLASLRYRTVGKQRAPLIVRTRGHRLEGIWHSGSPIAVMLNSLRGMHVVVPRNYVKTAGFYNTLLKGDDPALIIESLNSYRIKEQMPSNLTEICEPLGVPDIIREGTDVTVVTYGSMCRIVENAAEQLAAFGISTEVIDVQTLLPFDIHHIITESIKKTGRVVFADEDMPGGCTAFMMQQVLEVQDAYHYLDSKPRAVSAEPHRPAYGNDGDYYSKPNVETVFETVYELMNEANPAKYPKF</sequence>
<dbReference type="AlphaFoldDB" id="E4RTV6"/>
<keyword evidence="4" id="KW-0786">Thiamine pyrophosphate</keyword>
<dbReference type="PANTHER" id="PTHR43257">
    <property type="entry name" value="PYRUVATE DEHYDROGENASE E1 COMPONENT BETA SUBUNIT"/>
    <property type="match status" value="1"/>
</dbReference>
<evidence type="ECO:0000313" key="7">
    <source>
        <dbReference type="Proteomes" id="UP000007435"/>
    </source>
</evidence>
<dbReference type="CDD" id="cd02000">
    <property type="entry name" value="TPP_E1_PDC_ADC_BCADC"/>
    <property type="match status" value="1"/>
</dbReference>
<comment type="cofactor">
    <cofactor evidence="1">
        <name>thiamine diphosphate</name>
        <dbReference type="ChEBI" id="CHEBI:58937"/>
    </cofactor>
</comment>
<dbReference type="InterPro" id="IPR005475">
    <property type="entry name" value="Transketolase-like_Pyr-bd"/>
</dbReference>
<dbReference type="Proteomes" id="UP000007435">
    <property type="component" value="Chromosome"/>
</dbReference>
<organism evidence="6 7">
    <name type="scientific">Leadbetterella byssophila (strain DSM 17132 / JCM 16389 / KACC 11308 / NBRC 106382 / 4M15)</name>
    <dbReference type="NCBI Taxonomy" id="649349"/>
    <lineage>
        <taxon>Bacteria</taxon>
        <taxon>Pseudomonadati</taxon>
        <taxon>Bacteroidota</taxon>
        <taxon>Cytophagia</taxon>
        <taxon>Cytophagales</taxon>
        <taxon>Leadbetterellaceae</taxon>
        <taxon>Leadbetterella</taxon>
    </lineage>
</organism>
<dbReference type="Pfam" id="PF02780">
    <property type="entry name" value="Transketolase_C"/>
    <property type="match status" value="1"/>
</dbReference>
<keyword evidence="7" id="KW-1185">Reference proteome</keyword>
<evidence type="ECO:0000259" key="5">
    <source>
        <dbReference type="SMART" id="SM00861"/>
    </source>
</evidence>
<gene>
    <name evidence="6" type="ordered locus">Lbys_3002</name>
</gene>
<dbReference type="InterPro" id="IPR029061">
    <property type="entry name" value="THDP-binding"/>
</dbReference>
<comment type="function">
    <text evidence="2">E1 component of the 2-oxoglutarate dehydrogenase (OGDH) complex which catalyzes the decarboxylation of 2-oxoglutarate, the first step in the conversion of 2-oxoglutarate to succinyl-CoA and CO(2).</text>
</comment>
<evidence type="ECO:0000313" key="6">
    <source>
        <dbReference type="EMBL" id="ADQ18664.1"/>
    </source>
</evidence>